<evidence type="ECO:0000313" key="3">
    <source>
        <dbReference type="EMBL" id="KDR13591.1"/>
    </source>
</evidence>
<accession>A0A067QU91</accession>
<gene>
    <name evidence="3" type="ORF">L798_12280</name>
</gene>
<sequence>MPARPNIRHVAFPKKNVPDAKGKKNTNDIHIRLKVHDRQEEQVNIKGSKIHSEIKTEGTKAGPRAGKIHESPYAQKNMKRLRLPERKKPASRAGVTSSSRAQFRAGKNASSQRNPVRGKLGLRETYSDVRERALKSTGVNLGSEEETELTNFSMMTSFITNLQPDIRHLELRRNGIVQHDLTQLETIKLLLKLLKKNLKEREEVTVKYWEKIDKITECYRAELNEVMDRFDAESRKISEEFTMLHKCMLDPFSNKDVKELAFEKFFNRHKKQENKQTDDTSMDEEVAFVNYFDNHKKQENKQTDGRSIDEEVSVENYFDKHKKQINKQTDDRSIDEETENEVSEEEVWSCKELDPQEEGHGDNVPHIHVSLILTKEQEDKMTLTPQVTDQRTLRELNRKADEVKEQIEEMDHELTHSELNFMDDVMKEGDRDKVERIFCLNHLIEDSRLPNGKCSVCSSKNEDEYVSWISSCLLANRSHGLCGDDRDLINRLLFGILPNETDCKERHTCKTTNKRDFQPSQVNRPATSQFRH</sequence>
<evidence type="ECO:0000256" key="2">
    <source>
        <dbReference type="SAM" id="MobiDB-lite"/>
    </source>
</evidence>
<dbReference type="InParanoid" id="A0A067QU91"/>
<feature type="coiled-coil region" evidence="1">
    <location>
        <begin position="393"/>
        <end position="420"/>
    </location>
</feature>
<dbReference type="Proteomes" id="UP000027135">
    <property type="component" value="Unassembled WGS sequence"/>
</dbReference>
<proteinExistence type="predicted"/>
<dbReference type="EMBL" id="KK852936">
    <property type="protein sequence ID" value="KDR13591.1"/>
    <property type="molecule type" value="Genomic_DNA"/>
</dbReference>
<evidence type="ECO:0000256" key="1">
    <source>
        <dbReference type="SAM" id="Coils"/>
    </source>
</evidence>
<keyword evidence="4" id="KW-1185">Reference proteome</keyword>
<dbReference type="AlphaFoldDB" id="A0A067QU91"/>
<feature type="region of interest" description="Disordered" evidence="2">
    <location>
        <begin position="73"/>
        <end position="123"/>
    </location>
</feature>
<reference evidence="3 4" key="1">
    <citation type="journal article" date="2014" name="Nat. Commun.">
        <title>Molecular traces of alternative social organization in a termite genome.</title>
        <authorList>
            <person name="Terrapon N."/>
            <person name="Li C."/>
            <person name="Robertson H.M."/>
            <person name="Ji L."/>
            <person name="Meng X."/>
            <person name="Booth W."/>
            <person name="Chen Z."/>
            <person name="Childers C.P."/>
            <person name="Glastad K.M."/>
            <person name="Gokhale K."/>
            <person name="Gowin J."/>
            <person name="Gronenberg W."/>
            <person name="Hermansen R.A."/>
            <person name="Hu H."/>
            <person name="Hunt B.G."/>
            <person name="Huylmans A.K."/>
            <person name="Khalil S.M."/>
            <person name="Mitchell R.D."/>
            <person name="Munoz-Torres M.C."/>
            <person name="Mustard J.A."/>
            <person name="Pan H."/>
            <person name="Reese J.T."/>
            <person name="Scharf M.E."/>
            <person name="Sun F."/>
            <person name="Vogel H."/>
            <person name="Xiao J."/>
            <person name="Yang W."/>
            <person name="Yang Z."/>
            <person name="Yang Z."/>
            <person name="Zhou J."/>
            <person name="Zhu J."/>
            <person name="Brent C.S."/>
            <person name="Elsik C.G."/>
            <person name="Goodisman M.A."/>
            <person name="Liberles D.A."/>
            <person name="Roe R.M."/>
            <person name="Vargo E.L."/>
            <person name="Vilcinskas A."/>
            <person name="Wang J."/>
            <person name="Bornberg-Bauer E."/>
            <person name="Korb J."/>
            <person name="Zhang G."/>
            <person name="Liebig J."/>
        </authorList>
    </citation>
    <scope>NUCLEOTIDE SEQUENCE [LARGE SCALE GENOMIC DNA]</scope>
    <source>
        <tissue evidence="3">Whole organism</tissue>
    </source>
</reference>
<feature type="region of interest" description="Disordered" evidence="2">
    <location>
        <begin position="322"/>
        <end position="348"/>
    </location>
</feature>
<protein>
    <submittedName>
        <fullName evidence="3">Uncharacterized protein</fullName>
    </submittedName>
</protein>
<name>A0A067QU91_ZOONE</name>
<evidence type="ECO:0000313" key="4">
    <source>
        <dbReference type="Proteomes" id="UP000027135"/>
    </source>
</evidence>
<feature type="compositionally biased region" description="Acidic residues" evidence="2">
    <location>
        <begin position="333"/>
        <end position="347"/>
    </location>
</feature>
<organism evidence="3 4">
    <name type="scientific">Zootermopsis nevadensis</name>
    <name type="common">Dampwood termite</name>
    <dbReference type="NCBI Taxonomy" id="136037"/>
    <lineage>
        <taxon>Eukaryota</taxon>
        <taxon>Metazoa</taxon>
        <taxon>Ecdysozoa</taxon>
        <taxon>Arthropoda</taxon>
        <taxon>Hexapoda</taxon>
        <taxon>Insecta</taxon>
        <taxon>Pterygota</taxon>
        <taxon>Neoptera</taxon>
        <taxon>Polyneoptera</taxon>
        <taxon>Dictyoptera</taxon>
        <taxon>Blattodea</taxon>
        <taxon>Blattoidea</taxon>
        <taxon>Termitoidae</taxon>
        <taxon>Termopsidae</taxon>
        <taxon>Zootermopsis</taxon>
    </lineage>
</organism>
<keyword evidence="1" id="KW-0175">Coiled coil</keyword>